<reference evidence="2" key="1">
    <citation type="submission" date="2021-01" db="EMBL/GenBank/DDBJ databases">
        <authorList>
            <person name="Corre E."/>
            <person name="Pelletier E."/>
            <person name="Niang G."/>
            <person name="Scheremetjew M."/>
            <person name="Finn R."/>
            <person name="Kale V."/>
            <person name="Holt S."/>
            <person name="Cochrane G."/>
            <person name="Meng A."/>
            <person name="Brown T."/>
            <person name="Cohen L."/>
        </authorList>
    </citation>
    <scope>NUCLEOTIDE SEQUENCE</scope>
    <source>
        <strain evidence="2">CCAP 1951/1</strain>
    </source>
</reference>
<proteinExistence type="predicted"/>
<sequence>MHTCITQAQRRTGASVEPMLTLFPFRSLASLLFLLLLLRVPKRRSGRERPPRRHVRRAIDAAGVRGATGGAWWGRLRTSSARNTVAIASPTTSRRCAIRFFNITPFFIITADISLRACTGDLDGK</sequence>
<keyword evidence="1" id="KW-1133">Transmembrane helix</keyword>
<name>A0A7S1L915_NEODS</name>
<feature type="transmembrane region" description="Helical" evidence="1">
    <location>
        <begin position="20"/>
        <end position="40"/>
    </location>
</feature>
<dbReference type="AlphaFoldDB" id="A0A7S1L915"/>
<gene>
    <name evidence="2" type="ORF">NDES1114_LOCUS5492</name>
</gene>
<protein>
    <submittedName>
        <fullName evidence="2">Uncharacterized protein</fullName>
    </submittedName>
</protein>
<dbReference type="EMBL" id="HBGF01008147">
    <property type="protein sequence ID" value="CAD9097787.1"/>
    <property type="molecule type" value="Transcribed_RNA"/>
</dbReference>
<keyword evidence="1" id="KW-0812">Transmembrane</keyword>
<accession>A0A7S1L915</accession>
<evidence type="ECO:0000313" key="2">
    <source>
        <dbReference type="EMBL" id="CAD9097787.1"/>
    </source>
</evidence>
<keyword evidence="1" id="KW-0472">Membrane</keyword>
<organism evidence="2">
    <name type="scientific">Neobodo designis</name>
    <name type="common">Flagellated protozoan</name>
    <name type="synonym">Bodo designis</name>
    <dbReference type="NCBI Taxonomy" id="312471"/>
    <lineage>
        <taxon>Eukaryota</taxon>
        <taxon>Discoba</taxon>
        <taxon>Euglenozoa</taxon>
        <taxon>Kinetoplastea</taxon>
        <taxon>Metakinetoplastina</taxon>
        <taxon>Neobodonida</taxon>
        <taxon>Neobodo</taxon>
    </lineage>
</organism>
<evidence type="ECO:0000256" key="1">
    <source>
        <dbReference type="SAM" id="Phobius"/>
    </source>
</evidence>